<reference evidence="1" key="1">
    <citation type="submission" date="2018-07" db="EMBL/GenBank/DDBJ databases">
        <authorList>
            <person name="Quirk P.G."/>
            <person name="Krulwich T.A."/>
        </authorList>
    </citation>
    <scope>NUCLEOTIDE SEQUENCE</scope>
</reference>
<dbReference type="AlphaFoldDB" id="A0A380TJQ4"/>
<gene>
    <name evidence="1" type="ORF">DF3PB_80038</name>
</gene>
<evidence type="ECO:0000313" key="1">
    <source>
        <dbReference type="EMBL" id="SUS08670.1"/>
    </source>
</evidence>
<sequence length="51" mass="5817">MPGYQELDRLLYGAFLEAAKKLGPDLKKLSWFGRNKKVWHDSTHEEAAKAA</sequence>
<proteinExistence type="predicted"/>
<name>A0A380TJQ4_9ZZZZ</name>
<protein>
    <submittedName>
        <fullName evidence="1">Uncharacterized protein</fullName>
    </submittedName>
</protein>
<organism evidence="1">
    <name type="scientific">metagenome</name>
    <dbReference type="NCBI Taxonomy" id="256318"/>
    <lineage>
        <taxon>unclassified sequences</taxon>
        <taxon>metagenomes</taxon>
    </lineage>
</organism>
<dbReference type="EMBL" id="UIDG01000634">
    <property type="protein sequence ID" value="SUS08670.1"/>
    <property type="molecule type" value="Genomic_DNA"/>
</dbReference>
<accession>A0A380TJQ4</accession>